<keyword evidence="1" id="KW-0808">Transferase</keyword>
<organism evidence="9 10">
    <name type="scientific">Penicilliopsis zonata CBS 506.65</name>
    <dbReference type="NCBI Taxonomy" id="1073090"/>
    <lineage>
        <taxon>Eukaryota</taxon>
        <taxon>Fungi</taxon>
        <taxon>Dikarya</taxon>
        <taxon>Ascomycota</taxon>
        <taxon>Pezizomycotina</taxon>
        <taxon>Eurotiomycetes</taxon>
        <taxon>Eurotiomycetidae</taxon>
        <taxon>Eurotiales</taxon>
        <taxon>Aspergillaceae</taxon>
        <taxon>Penicilliopsis</taxon>
    </lineage>
</organism>
<feature type="region of interest" description="Disordered" evidence="7">
    <location>
        <begin position="402"/>
        <end position="439"/>
    </location>
</feature>
<feature type="compositionally biased region" description="Low complexity" evidence="7">
    <location>
        <begin position="403"/>
        <end position="417"/>
    </location>
</feature>
<evidence type="ECO:0000256" key="5">
    <source>
        <dbReference type="ARBA" id="ARBA00037982"/>
    </source>
</evidence>
<dbReference type="OrthoDB" id="1405469at2759"/>
<dbReference type="InterPro" id="IPR000719">
    <property type="entry name" value="Prot_kinase_dom"/>
</dbReference>
<dbReference type="GO" id="GO:1990625">
    <property type="term" value="P:negative regulation of cytoplasmic translational initiation in response to stress"/>
    <property type="evidence" value="ECO:0007669"/>
    <property type="project" value="TreeGrafter"/>
</dbReference>
<sequence>MSLFRSAAEISSSSESSSDGENSSVMFASRRKTATGGSQTPTTSTAPRLRQEDFSKEASVNETPVDSREVVDPDAGGHANLMTAALLEFYCLSRAADILNAQPGSHGQFTRDSPEVQYLGKRMYAYKSKFLSSHGLVAGGIETEEFQPTRQYYRDNLDYLGMTALEELNIDMAAEDWKPPVEGIDSLALVFKPSANRQVAASKDYAEAGGPTQPKGRMWNFKRLPSTENVRTVQDAQINMGNLLSPALPLFASSPVSVPILGTHPVHHGNRMSRYAVEFSEMRILGRGSFGEVYHVQNHIDGQSYAVKKIPLSRKRLEQLQRGGENQLETIMKEIRTLARLEHTNIVRYYGAWIEQAHPPNAFSLGQHARYPSTQHDESQEEMTTDDPLDEQSFGIVFEHSESSAPEATASTHSAHASESDVSSLSHKQRRRSSLGTMASSFRSKKSFLSRSLEDEDVESIPREFSIPTHGPLSTIGASDDDIFTDGLSQDRSQLQIQRRSRSVLHTPAVVLHIQMSLHPISLSSYLNPQPERGIRDENRPLRRHCFHLVPSLRLMLNIISGVEYLHSMGIVHRDLKPANIFLSPSERKDCSPCPTCSTEKGEGPQYCHPRIGDFGLVADISHLNDCSPGGGPDASSTLSTGLHIDRVVGTEFYRPPLLVSAADNNVEKKDHCTYTIDEKLDVYALGVILFELLYRLNTKMERQMVLSDLSRAAKNPGNSKEPVQFPLDFTQKIDQGHVRFKDDSSINEALIKCLRGMLDPSPSSRWSCQDVKKTLVDVLGAADSV</sequence>
<dbReference type="GO" id="GO:0004694">
    <property type="term" value="F:eukaryotic translation initiation factor 2alpha kinase activity"/>
    <property type="evidence" value="ECO:0007669"/>
    <property type="project" value="TreeGrafter"/>
</dbReference>
<feature type="region of interest" description="Disordered" evidence="7">
    <location>
        <begin position="364"/>
        <end position="388"/>
    </location>
</feature>
<gene>
    <name evidence="9" type="ORF">ASPZODRAFT_127279</name>
</gene>
<keyword evidence="4 6" id="KW-0067">ATP-binding</keyword>
<feature type="domain" description="Protein kinase" evidence="8">
    <location>
        <begin position="279"/>
        <end position="780"/>
    </location>
</feature>
<reference evidence="10" key="1">
    <citation type="journal article" date="2017" name="Genome Biol.">
        <title>Comparative genomics reveals high biological diversity and specific adaptations in the industrially and medically important fungal genus Aspergillus.</title>
        <authorList>
            <person name="de Vries R.P."/>
            <person name="Riley R."/>
            <person name="Wiebenga A."/>
            <person name="Aguilar-Osorio G."/>
            <person name="Amillis S."/>
            <person name="Uchima C.A."/>
            <person name="Anderluh G."/>
            <person name="Asadollahi M."/>
            <person name="Askin M."/>
            <person name="Barry K."/>
            <person name="Battaglia E."/>
            <person name="Bayram O."/>
            <person name="Benocci T."/>
            <person name="Braus-Stromeyer S.A."/>
            <person name="Caldana C."/>
            <person name="Canovas D."/>
            <person name="Cerqueira G.C."/>
            <person name="Chen F."/>
            <person name="Chen W."/>
            <person name="Choi C."/>
            <person name="Clum A."/>
            <person name="Dos Santos R.A."/>
            <person name="Damasio A.R."/>
            <person name="Diallinas G."/>
            <person name="Emri T."/>
            <person name="Fekete E."/>
            <person name="Flipphi M."/>
            <person name="Freyberg S."/>
            <person name="Gallo A."/>
            <person name="Gournas C."/>
            <person name="Habgood R."/>
            <person name="Hainaut M."/>
            <person name="Harispe M.L."/>
            <person name="Henrissat B."/>
            <person name="Hilden K.S."/>
            <person name="Hope R."/>
            <person name="Hossain A."/>
            <person name="Karabika E."/>
            <person name="Karaffa L."/>
            <person name="Karanyi Z."/>
            <person name="Krasevec N."/>
            <person name="Kuo A."/>
            <person name="Kusch H."/>
            <person name="LaButti K."/>
            <person name="Lagendijk E.L."/>
            <person name="Lapidus A."/>
            <person name="Levasseur A."/>
            <person name="Lindquist E."/>
            <person name="Lipzen A."/>
            <person name="Logrieco A.F."/>
            <person name="MacCabe A."/>
            <person name="Maekelae M.R."/>
            <person name="Malavazi I."/>
            <person name="Melin P."/>
            <person name="Meyer V."/>
            <person name="Mielnichuk N."/>
            <person name="Miskei M."/>
            <person name="Molnar A.P."/>
            <person name="Mule G."/>
            <person name="Ngan C.Y."/>
            <person name="Orejas M."/>
            <person name="Orosz E."/>
            <person name="Ouedraogo J.P."/>
            <person name="Overkamp K.M."/>
            <person name="Park H.-S."/>
            <person name="Perrone G."/>
            <person name="Piumi F."/>
            <person name="Punt P.J."/>
            <person name="Ram A.F."/>
            <person name="Ramon A."/>
            <person name="Rauscher S."/>
            <person name="Record E."/>
            <person name="Riano-Pachon D.M."/>
            <person name="Robert V."/>
            <person name="Roehrig J."/>
            <person name="Ruller R."/>
            <person name="Salamov A."/>
            <person name="Salih N.S."/>
            <person name="Samson R.A."/>
            <person name="Sandor E."/>
            <person name="Sanguinetti M."/>
            <person name="Schuetze T."/>
            <person name="Sepcic K."/>
            <person name="Shelest E."/>
            <person name="Sherlock G."/>
            <person name="Sophianopoulou V."/>
            <person name="Squina F.M."/>
            <person name="Sun H."/>
            <person name="Susca A."/>
            <person name="Todd R.B."/>
            <person name="Tsang A."/>
            <person name="Unkles S.E."/>
            <person name="van de Wiele N."/>
            <person name="van Rossen-Uffink D."/>
            <person name="Oliveira J.V."/>
            <person name="Vesth T.C."/>
            <person name="Visser J."/>
            <person name="Yu J.-H."/>
            <person name="Zhou M."/>
            <person name="Andersen M.R."/>
            <person name="Archer D.B."/>
            <person name="Baker S.E."/>
            <person name="Benoit I."/>
            <person name="Brakhage A.A."/>
            <person name="Braus G.H."/>
            <person name="Fischer R."/>
            <person name="Frisvad J.C."/>
            <person name="Goldman G.H."/>
            <person name="Houbraken J."/>
            <person name="Oakley B."/>
            <person name="Pocsi I."/>
            <person name="Scazzocchio C."/>
            <person name="Seiboth B."/>
            <person name="vanKuyk P.A."/>
            <person name="Wortman J."/>
            <person name="Dyer P.S."/>
            <person name="Grigoriev I.V."/>
        </authorList>
    </citation>
    <scope>NUCLEOTIDE SEQUENCE [LARGE SCALE GENOMIC DNA]</scope>
    <source>
        <strain evidence="10">CBS 506.65</strain>
    </source>
</reference>
<evidence type="ECO:0000256" key="1">
    <source>
        <dbReference type="ARBA" id="ARBA00022679"/>
    </source>
</evidence>
<evidence type="ECO:0000256" key="3">
    <source>
        <dbReference type="ARBA" id="ARBA00022777"/>
    </source>
</evidence>
<dbReference type="SUPFAM" id="SSF56112">
    <property type="entry name" value="Protein kinase-like (PK-like)"/>
    <property type="match status" value="1"/>
</dbReference>
<dbReference type="PROSITE" id="PS00107">
    <property type="entry name" value="PROTEIN_KINASE_ATP"/>
    <property type="match status" value="1"/>
</dbReference>
<dbReference type="FunFam" id="3.30.200.20:FF:000787">
    <property type="entry name" value="Protein kinase, putative (AFU_orthologue AFUA_2G16620)"/>
    <property type="match status" value="1"/>
</dbReference>
<dbReference type="SMART" id="SM00220">
    <property type="entry name" value="S_TKc"/>
    <property type="match status" value="1"/>
</dbReference>
<dbReference type="PROSITE" id="PS00108">
    <property type="entry name" value="PROTEIN_KINASE_ST"/>
    <property type="match status" value="1"/>
</dbReference>
<keyword evidence="2 6" id="KW-0547">Nucleotide-binding</keyword>
<dbReference type="GO" id="GO:0005634">
    <property type="term" value="C:nucleus"/>
    <property type="evidence" value="ECO:0007669"/>
    <property type="project" value="TreeGrafter"/>
</dbReference>
<feature type="compositionally biased region" description="Polar residues" evidence="7">
    <location>
        <begin position="35"/>
        <end position="46"/>
    </location>
</feature>
<evidence type="ECO:0000256" key="4">
    <source>
        <dbReference type="ARBA" id="ARBA00022840"/>
    </source>
</evidence>
<dbReference type="InterPro" id="IPR017441">
    <property type="entry name" value="Protein_kinase_ATP_BS"/>
</dbReference>
<dbReference type="Proteomes" id="UP000184188">
    <property type="component" value="Unassembled WGS sequence"/>
</dbReference>
<dbReference type="InterPro" id="IPR008271">
    <property type="entry name" value="Ser/Thr_kinase_AS"/>
</dbReference>
<dbReference type="RefSeq" id="XP_022585753.1">
    <property type="nucleotide sequence ID" value="XM_022721702.1"/>
</dbReference>
<proteinExistence type="inferred from homology"/>
<dbReference type="VEuPathDB" id="FungiDB:ASPZODRAFT_127279"/>
<dbReference type="STRING" id="1073090.A0A1L9SW09"/>
<evidence type="ECO:0000256" key="6">
    <source>
        <dbReference type="PROSITE-ProRule" id="PRU10141"/>
    </source>
</evidence>
<dbReference type="PANTHER" id="PTHR11042:SF195">
    <property type="entry name" value="KINASE, PUTATIVE (AFU_ORTHOLOGUE AFUA_2G16620)-RELATED"/>
    <property type="match status" value="1"/>
</dbReference>
<dbReference type="AlphaFoldDB" id="A0A1L9SW09"/>
<protein>
    <recommendedName>
        <fullName evidence="8">Protein kinase domain-containing protein</fullName>
    </recommendedName>
</protein>
<dbReference type="InterPro" id="IPR011009">
    <property type="entry name" value="Kinase-like_dom_sf"/>
</dbReference>
<evidence type="ECO:0000256" key="2">
    <source>
        <dbReference type="ARBA" id="ARBA00022741"/>
    </source>
</evidence>
<dbReference type="GO" id="GO:0005829">
    <property type="term" value="C:cytosol"/>
    <property type="evidence" value="ECO:0007669"/>
    <property type="project" value="TreeGrafter"/>
</dbReference>
<dbReference type="PROSITE" id="PS50011">
    <property type="entry name" value="PROTEIN_KINASE_DOM"/>
    <property type="match status" value="1"/>
</dbReference>
<feature type="region of interest" description="Disordered" evidence="7">
    <location>
        <begin position="1"/>
        <end position="72"/>
    </location>
</feature>
<feature type="compositionally biased region" description="Acidic residues" evidence="7">
    <location>
        <begin position="379"/>
        <end position="388"/>
    </location>
</feature>
<dbReference type="Gene3D" id="1.10.510.10">
    <property type="entry name" value="Transferase(Phosphotransferase) domain 1"/>
    <property type="match status" value="1"/>
</dbReference>
<comment type="similarity">
    <text evidence="5">Belongs to the protein kinase superfamily. Ser/Thr protein kinase family. GCN2 subfamily.</text>
</comment>
<evidence type="ECO:0000259" key="8">
    <source>
        <dbReference type="PROSITE" id="PS50011"/>
    </source>
</evidence>
<feature type="binding site" evidence="6">
    <location>
        <position position="309"/>
    </location>
    <ligand>
        <name>ATP</name>
        <dbReference type="ChEBI" id="CHEBI:30616"/>
    </ligand>
</feature>
<dbReference type="Gene3D" id="3.30.200.20">
    <property type="entry name" value="Phosphorylase Kinase, domain 1"/>
    <property type="match status" value="1"/>
</dbReference>
<evidence type="ECO:0000256" key="7">
    <source>
        <dbReference type="SAM" id="MobiDB-lite"/>
    </source>
</evidence>
<dbReference type="PANTHER" id="PTHR11042">
    <property type="entry name" value="EUKARYOTIC TRANSLATION INITIATION FACTOR 2-ALPHA KINASE EIF2-ALPHA KINASE -RELATED"/>
    <property type="match status" value="1"/>
</dbReference>
<dbReference type="EMBL" id="KV878336">
    <property type="protein sequence ID" value="OJJ51243.1"/>
    <property type="molecule type" value="Genomic_DNA"/>
</dbReference>
<dbReference type="Pfam" id="PF00069">
    <property type="entry name" value="Pkinase"/>
    <property type="match status" value="2"/>
</dbReference>
<dbReference type="InterPro" id="IPR050339">
    <property type="entry name" value="CC_SR_Kinase"/>
</dbReference>
<dbReference type="GO" id="GO:0005524">
    <property type="term" value="F:ATP binding"/>
    <property type="evidence" value="ECO:0007669"/>
    <property type="project" value="UniProtKB-UniRule"/>
</dbReference>
<evidence type="ECO:0000313" key="10">
    <source>
        <dbReference type="Proteomes" id="UP000184188"/>
    </source>
</evidence>
<evidence type="ECO:0000313" key="9">
    <source>
        <dbReference type="EMBL" id="OJJ51243.1"/>
    </source>
</evidence>
<dbReference type="GeneID" id="34608167"/>
<feature type="compositionally biased region" description="Low complexity" evidence="7">
    <location>
        <begin position="1"/>
        <end position="24"/>
    </location>
</feature>
<keyword evidence="3" id="KW-0418">Kinase</keyword>
<accession>A0A1L9SW09</accession>
<name>A0A1L9SW09_9EURO</name>
<keyword evidence="10" id="KW-1185">Reference proteome</keyword>